<protein>
    <submittedName>
        <fullName evidence="5">1-acyl-sn-glycerol-3-phosphate acyltransferase</fullName>
    </submittedName>
</protein>
<evidence type="ECO:0000256" key="2">
    <source>
        <dbReference type="ARBA" id="ARBA00023315"/>
    </source>
</evidence>
<evidence type="ECO:0000313" key="6">
    <source>
        <dbReference type="Proteomes" id="UP000294911"/>
    </source>
</evidence>
<accession>A0A4R2R6A7</accession>
<feature type="region of interest" description="Disordered" evidence="3">
    <location>
        <begin position="310"/>
        <end position="338"/>
    </location>
</feature>
<dbReference type="EMBL" id="SLXQ01000002">
    <property type="protein sequence ID" value="TCP55121.1"/>
    <property type="molecule type" value="Genomic_DNA"/>
</dbReference>
<evidence type="ECO:0000256" key="3">
    <source>
        <dbReference type="SAM" id="MobiDB-lite"/>
    </source>
</evidence>
<evidence type="ECO:0000256" key="1">
    <source>
        <dbReference type="ARBA" id="ARBA00022679"/>
    </source>
</evidence>
<gene>
    <name evidence="5" type="ORF">EV191_102333</name>
</gene>
<comment type="caution">
    <text evidence="5">The sequence shown here is derived from an EMBL/GenBank/DDBJ whole genome shotgun (WGS) entry which is preliminary data.</text>
</comment>
<dbReference type="Pfam" id="PF01553">
    <property type="entry name" value="Acyltransferase"/>
    <property type="match status" value="1"/>
</dbReference>
<dbReference type="Proteomes" id="UP000294911">
    <property type="component" value="Unassembled WGS sequence"/>
</dbReference>
<dbReference type="SMART" id="SM00563">
    <property type="entry name" value="PlsC"/>
    <property type="match status" value="1"/>
</dbReference>
<dbReference type="PANTHER" id="PTHR10434">
    <property type="entry name" value="1-ACYL-SN-GLYCEROL-3-PHOSPHATE ACYLTRANSFERASE"/>
    <property type="match status" value="1"/>
</dbReference>
<organism evidence="5 6">
    <name type="scientific">Tamaricihabitans halophyticus</name>
    <dbReference type="NCBI Taxonomy" id="1262583"/>
    <lineage>
        <taxon>Bacteria</taxon>
        <taxon>Bacillati</taxon>
        <taxon>Actinomycetota</taxon>
        <taxon>Actinomycetes</taxon>
        <taxon>Pseudonocardiales</taxon>
        <taxon>Pseudonocardiaceae</taxon>
        <taxon>Tamaricihabitans</taxon>
    </lineage>
</organism>
<dbReference type="GO" id="GO:0006654">
    <property type="term" value="P:phosphatidic acid biosynthetic process"/>
    <property type="evidence" value="ECO:0007669"/>
    <property type="project" value="TreeGrafter"/>
</dbReference>
<proteinExistence type="predicted"/>
<evidence type="ECO:0000313" key="5">
    <source>
        <dbReference type="EMBL" id="TCP55121.1"/>
    </source>
</evidence>
<name>A0A4R2R6A7_9PSEU</name>
<dbReference type="PANTHER" id="PTHR10434:SF11">
    <property type="entry name" value="1-ACYL-SN-GLYCEROL-3-PHOSPHATE ACYLTRANSFERASE"/>
    <property type="match status" value="1"/>
</dbReference>
<keyword evidence="2 5" id="KW-0012">Acyltransferase</keyword>
<evidence type="ECO:0000259" key="4">
    <source>
        <dbReference type="SMART" id="SM00563"/>
    </source>
</evidence>
<reference evidence="5 6" key="1">
    <citation type="submission" date="2019-03" db="EMBL/GenBank/DDBJ databases">
        <title>Genomic Encyclopedia of Type Strains, Phase IV (KMG-IV): sequencing the most valuable type-strain genomes for metagenomic binning, comparative biology and taxonomic classification.</title>
        <authorList>
            <person name="Goeker M."/>
        </authorList>
    </citation>
    <scope>NUCLEOTIDE SEQUENCE [LARGE SCALE GENOMIC DNA]</scope>
    <source>
        <strain evidence="5 6">DSM 45765</strain>
    </source>
</reference>
<feature type="domain" description="Phospholipid/glycerol acyltransferase" evidence="4">
    <location>
        <begin position="118"/>
        <end position="237"/>
    </location>
</feature>
<dbReference type="GO" id="GO:0003841">
    <property type="term" value="F:1-acylglycerol-3-phosphate O-acyltransferase activity"/>
    <property type="evidence" value="ECO:0007669"/>
    <property type="project" value="TreeGrafter"/>
</dbReference>
<dbReference type="SUPFAM" id="SSF69593">
    <property type="entry name" value="Glycerol-3-phosphate (1)-acyltransferase"/>
    <property type="match status" value="1"/>
</dbReference>
<dbReference type="GO" id="GO:0005886">
    <property type="term" value="C:plasma membrane"/>
    <property type="evidence" value="ECO:0007669"/>
    <property type="project" value="TreeGrafter"/>
</dbReference>
<dbReference type="AlphaFoldDB" id="A0A4R2R6A7"/>
<dbReference type="CDD" id="cd07989">
    <property type="entry name" value="LPLAT_AGPAT-like"/>
    <property type="match status" value="1"/>
</dbReference>
<keyword evidence="6" id="KW-1185">Reference proteome</keyword>
<sequence length="338" mass="37133">MDYPVLARLGPGAGDVVNDEDWVNVDWVNVDWVNVDWVNTVPLTGQVTLSDGAMLRRLLRRPGEQATSERARIGSNLRQTGVAVLYWVLKHLSLGPLLRLLCRPKVTGRELIPEHGGALLVSNHLAVMDSFAMPLVIRRRVTFPAKLEYFTEPGLKGRLKKWFFSGTGQVPIDRSSGSAAQAALDTCIRLAKEGHLVGIYPEGTRSPDGRLYKGKTGVARIALESRVPVIPVAMVGTDKANPIGSKTLRPHQIQIRFGEPLDFSRYDGLSGDRFVERSITDEIMYALMELSGQEYVDIYAAKAKELQEAEANGVRPDVPAQPVQTAAEVARIPDSKAS</sequence>
<dbReference type="InterPro" id="IPR002123">
    <property type="entry name" value="Plipid/glycerol_acylTrfase"/>
</dbReference>
<keyword evidence="1 5" id="KW-0808">Transferase</keyword>